<dbReference type="HAMAP" id="MF_00323">
    <property type="entry name" value="Ferrochelatase"/>
    <property type="match status" value="1"/>
</dbReference>
<comment type="pathway">
    <text evidence="1">Porphyrin-containing compound metabolism; protoheme biosynthesis.</text>
</comment>
<reference evidence="7 8" key="1">
    <citation type="submission" date="2022-07" db="EMBL/GenBank/DDBJ databases">
        <title>Genome-wide signatures of adaptation to extreme environments.</title>
        <authorList>
            <person name="Cho C.H."/>
            <person name="Yoon H.S."/>
        </authorList>
    </citation>
    <scope>NUCLEOTIDE SEQUENCE [LARGE SCALE GENOMIC DNA]</scope>
    <source>
        <strain evidence="7 8">DBV 063 E5</strain>
    </source>
</reference>
<dbReference type="Pfam" id="PF00762">
    <property type="entry name" value="Ferrochelatase"/>
    <property type="match status" value="1"/>
</dbReference>
<comment type="caution">
    <text evidence="7">The sequence shown here is derived from an EMBL/GenBank/DDBJ whole genome shotgun (WGS) entry which is preliminary data.</text>
</comment>
<evidence type="ECO:0000256" key="6">
    <source>
        <dbReference type="RuleBase" id="RU004185"/>
    </source>
</evidence>
<dbReference type="InterPro" id="IPR001015">
    <property type="entry name" value="Ferrochelatase"/>
</dbReference>
<evidence type="ECO:0000256" key="2">
    <source>
        <dbReference type="ARBA" id="ARBA00023004"/>
    </source>
</evidence>
<keyword evidence="3" id="KW-0350">Heme biosynthesis</keyword>
<dbReference type="CDD" id="cd00419">
    <property type="entry name" value="Ferrochelatase_C"/>
    <property type="match status" value="1"/>
</dbReference>
<dbReference type="AlphaFoldDB" id="A0AAV9J1E2"/>
<sequence>MEEMDERFTRTTAVSAFVPSTLLPWALPHSTPRVDRCTGAWRSRRSMKRSLSRPLVAVTEVTPRCRTDAPMEPSAGREGFRGRTGLLLVNIGTPSSTSVPDVREYLRQFLGDDRVVDLQPRWVKRVLLRVLLATRPAKSAEAYANIWDAERGSPLLFYSEDLAAKLQTRLGARYQVAVGMQFGEPNLRTAMQHFRRQGVDRVVLAPMFPQYASSTTGSAVEMVYRAAAECYVTPYVHTVPAFYDHPAYIETYARQIERHIGARGARTVEHLLISFHGVPESHCERTDDTGLMCMRREDCCAQLRHANRNCYRAQCFVTARLLAQQLQLDPAEYTVSFQSRLTAAGPEWIKPYTDVIIEALARERGIRRLAVVVPSFVADCLETLEEIGIEGRNSFLEAGGETYTLVPCVNASDEWAEAFVRILRDACWMEP</sequence>
<dbReference type="Proteomes" id="UP001301350">
    <property type="component" value="Unassembled WGS sequence"/>
</dbReference>
<evidence type="ECO:0000256" key="3">
    <source>
        <dbReference type="ARBA" id="ARBA00023133"/>
    </source>
</evidence>
<evidence type="ECO:0000256" key="1">
    <source>
        <dbReference type="ARBA" id="ARBA00004744"/>
    </source>
</evidence>
<dbReference type="EMBL" id="JANCYW010000017">
    <property type="protein sequence ID" value="KAK4538422.1"/>
    <property type="molecule type" value="Genomic_DNA"/>
</dbReference>
<accession>A0AAV9J1E2</accession>
<evidence type="ECO:0000313" key="8">
    <source>
        <dbReference type="Proteomes" id="UP001301350"/>
    </source>
</evidence>
<gene>
    <name evidence="7" type="ORF">CDCA_CDCA17G4447</name>
</gene>
<keyword evidence="2" id="KW-0408">Iron</keyword>
<evidence type="ECO:0000256" key="5">
    <source>
        <dbReference type="ARBA" id="ARBA00023244"/>
    </source>
</evidence>
<organism evidence="7 8">
    <name type="scientific">Cyanidium caldarium</name>
    <name type="common">Red alga</name>
    <dbReference type="NCBI Taxonomy" id="2771"/>
    <lineage>
        <taxon>Eukaryota</taxon>
        <taxon>Rhodophyta</taxon>
        <taxon>Bangiophyceae</taxon>
        <taxon>Cyanidiales</taxon>
        <taxon>Cyanidiaceae</taxon>
        <taxon>Cyanidium</taxon>
    </lineage>
</organism>
<dbReference type="CDD" id="cd03411">
    <property type="entry name" value="Ferrochelatase_N"/>
    <property type="match status" value="1"/>
</dbReference>
<evidence type="ECO:0000313" key="7">
    <source>
        <dbReference type="EMBL" id="KAK4538422.1"/>
    </source>
</evidence>
<dbReference type="Gene3D" id="3.40.50.1400">
    <property type="match status" value="2"/>
</dbReference>
<keyword evidence="4" id="KW-0456">Lyase</keyword>
<dbReference type="GO" id="GO:0004325">
    <property type="term" value="F:ferrochelatase activity"/>
    <property type="evidence" value="ECO:0007669"/>
    <property type="project" value="InterPro"/>
</dbReference>
<keyword evidence="8" id="KW-1185">Reference proteome</keyword>
<name>A0AAV9J1E2_CYACA</name>
<evidence type="ECO:0000256" key="4">
    <source>
        <dbReference type="ARBA" id="ARBA00023239"/>
    </source>
</evidence>
<dbReference type="InterPro" id="IPR033644">
    <property type="entry name" value="Ferrochelatase_C"/>
</dbReference>
<protein>
    <recommendedName>
        <fullName evidence="9">Ferrochelatase</fullName>
    </recommendedName>
</protein>
<proteinExistence type="inferred from homology"/>
<dbReference type="SUPFAM" id="SSF53800">
    <property type="entry name" value="Chelatase"/>
    <property type="match status" value="1"/>
</dbReference>
<comment type="similarity">
    <text evidence="6">Belongs to the ferrochelatase family.</text>
</comment>
<dbReference type="PANTHER" id="PTHR11108">
    <property type="entry name" value="FERROCHELATASE"/>
    <property type="match status" value="1"/>
</dbReference>
<dbReference type="GO" id="GO:0006783">
    <property type="term" value="P:heme biosynthetic process"/>
    <property type="evidence" value="ECO:0007669"/>
    <property type="project" value="UniProtKB-KW"/>
</dbReference>
<keyword evidence="5" id="KW-0627">Porphyrin biosynthesis</keyword>
<dbReference type="NCBIfam" id="TIGR00109">
    <property type="entry name" value="hemH"/>
    <property type="match status" value="1"/>
</dbReference>
<dbReference type="InterPro" id="IPR033659">
    <property type="entry name" value="Ferrochelatase_N"/>
</dbReference>
<dbReference type="PANTHER" id="PTHR11108:SF1">
    <property type="entry name" value="FERROCHELATASE, MITOCHONDRIAL"/>
    <property type="match status" value="1"/>
</dbReference>
<evidence type="ECO:0008006" key="9">
    <source>
        <dbReference type="Google" id="ProtNLM"/>
    </source>
</evidence>